<name>A0AAP0IH67_9MAGN</name>
<sequence length="129" mass="15436">MEMEFRCPPSNIVFSTILYQFYRTETTTTRTHVYWKGVECAPEISRVVSLILPNNQPLDTILVELGLIDPQIYQQQYKEITLQNFSQIYQQQYRGLTNRSTIKKKKKTLNAYSMLQNRQQQYTKRDMRN</sequence>
<dbReference type="Proteomes" id="UP001420932">
    <property type="component" value="Unassembled WGS sequence"/>
</dbReference>
<evidence type="ECO:0000313" key="2">
    <source>
        <dbReference type="Proteomes" id="UP001420932"/>
    </source>
</evidence>
<comment type="caution">
    <text evidence="1">The sequence shown here is derived from an EMBL/GenBank/DDBJ whole genome shotgun (WGS) entry which is preliminary data.</text>
</comment>
<protein>
    <submittedName>
        <fullName evidence="1">Uncharacterized protein</fullName>
    </submittedName>
</protein>
<dbReference type="EMBL" id="JBBNAF010000009">
    <property type="protein sequence ID" value="KAK9114392.1"/>
    <property type="molecule type" value="Genomic_DNA"/>
</dbReference>
<evidence type="ECO:0000313" key="1">
    <source>
        <dbReference type="EMBL" id="KAK9114392.1"/>
    </source>
</evidence>
<proteinExistence type="predicted"/>
<reference evidence="1 2" key="1">
    <citation type="submission" date="2024-01" db="EMBL/GenBank/DDBJ databases">
        <title>Genome assemblies of Stephania.</title>
        <authorList>
            <person name="Yang L."/>
        </authorList>
    </citation>
    <scope>NUCLEOTIDE SEQUENCE [LARGE SCALE GENOMIC DNA]</scope>
    <source>
        <strain evidence="1">YNDBR</strain>
        <tissue evidence="1">Leaf</tissue>
    </source>
</reference>
<dbReference type="AlphaFoldDB" id="A0AAP0IH67"/>
<organism evidence="1 2">
    <name type="scientific">Stephania yunnanensis</name>
    <dbReference type="NCBI Taxonomy" id="152371"/>
    <lineage>
        <taxon>Eukaryota</taxon>
        <taxon>Viridiplantae</taxon>
        <taxon>Streptophyta</taxon>
        <taxon>Embryophyta</taxon>
        <taxon>Tracheophyta</taxon>
        <taxon>Spermatophyta</taxon>
        <taxon>Magnoliopsida</taxon>
        <taxon>Ranunculales</taxon>
        <taxon>Menispermaceae</taxon>
        <taxon>Menispermoideae</taxon>
        <taxon>Cissampelideae</taxon>
        <taxon>Stephania</taxon>
    </lineage>
</organism>
<keyword evidence="2" id="KW-1185">Reference proteome</keyword>
<accession>A0AAP0IH67</accession>
<gene>
    <name evidence="1" type="ORF">Syun_021189</name>
</gene>